<dbReference type="Gene3D" id="3.40.50.970">
    <property type="match status" value="1"/>
</dbReference>
<dbReference type="EMBL" id="CDMZ01000401">
    <property type="protein sequence ID" value="CEM13508.1"/>
    <property type="molecule type" value="Genomic_DNA"/>
</dbReference>
<accession>A0A0G4FJQ3</accession>
<comment type="similarity">
    <text evidence="2">Belongs to the BCKDHA family.</text>
</comment>
<dbReference type="AlphaFoldDB" id="A0A0G4FJQ3"/>
<dbReference type="GO" id="GO:0009083">
    <property type="term" value="P:branched-chain amino acid catabolic process"/>
    <property type="evidence" value="ECO:0007669"/>
    <property type="project" value="TreeGrafter"/>
</dbReference>
<sequence>MLRRLAQRGLGRGCMHLRRCAVPPSLQHRTCQFASSPDEIPFKGILSKEFVHQPQFKDTYEGIPILRQLNYDGNLTERVTLPFSHEKGVQMMETMVKLTVYDQVLYDIQRQGRISFYMTSTGEEAAQIASGSALGPDDVLFLQYRELGVLLAQGYPIEEVINQCFSTTLDPGKGRQMPIHYTSKQRPSVPTISSPLTTQVPHAAGAGFAMARRGEDRVAVAFFGDGAASEGDFIPALNFAATLKCQTLFICRNNGFAISTPVSEQYIGDGIAVRGVAYGVPSIRVDGNDLVAVYSAVKAARELVLREKRPALVELMTYRVGHHSTSDDASRYRMDEEAKSWQEEGMQGIGRFRRLLRNIDKNLFDPHRERELVAETRKHLLSLIRDAEANKKSPSIDYLFTDVYDEATETLKEQREELKGHLNKHADKYAEQLEKHEASEDFPFPKTVKKV</sequence>
<evidence type="ECO:0000256" key="1">
    <source>
        <dbReference type="ARBA" id="ARBA00023002"/>
    </source>
</evidence>
<name>A0A0G4FJQ3_9ALVE</name>
<keyword evidence="1 2" id="KW-0560">Oxidoreductase</keyword>
<proteinExistence type="inferred from homology"/>
<dbReference type="PANTHER" id="PTHR43380:SF1">
    <property type="entry name" value="2-OXOISOVALERATE DEHYDROGENASE SUBUNIT ALPHA, MITOCHONDRIAL"/>
    <property type="match status" value="1"/>
</dbReference>
<protein>
    <recommendedName>
        <fullName evidence="2">2-oxoisovalerate dehydrogenase subunit alpha</fullName>
        <ecNumber evidence="2">1.2.4.4</ecNumber>
    </recommendedName>
    <alternativeName>
        <fullName evidence="2">Branched-chain alpha-keto acid dehydrogenase E1 component alpha chain</fullName>
    </alternativeName>
</protein>
<comment type="cofactor">
    <cofactor evidence="2">
        <name>thiamine diphosphate</name>
        <dbReference type="ChEBI" id="CHEBI:58937"/>
    </cofactor>
</comment>
<reference evidence="4" key="1">
    <citation type="submission" date="2014-11" db="EMBL/GenBank/DDBJ databases">
        <authorList>
            <person name="Otto D Thomas"/>
            <person name="Naeem Raeece"/>
        </authorList>
    </citation>
    <scope>NUCLEOTIDE SEQUENCE</scope>
</reference>
<gene>
    <name evidence="4" type="ORF">Cvel_17237</name>
</gene>
<evidence type="ECO:0000313" key="4">
    <source>
        <dbReference type="EMBL" id="CEM13508.1"/>
    </source>
</evidence>
<comment type="function">
    <text evidence="2">The branched-chain alpha-keto dehydrogenase complex catalyzes the overall conversion of alpha-keto acids to acyl-CoA and CO(2). It contains multiple copies of three enzymatic components: branched-chain alpha-keto acid decarboxylase (E1), lipoamide acyltransferase (E2) and lipoamide dehydrogenase (E3).</text>
</comment>
<dbReference type="SUPFAM" id="SSF52518">
    <property type="entry name" value="Thiamin diphosphate-binding fold (THDP-binding)"/>
    <property type="match status" value="1"/>
</dbReference>
<keyword evidence="2" id="KW-0786">Thiamine pyrophosphate</keyword>
<dbReference type="VEuPathDB" id="CryptoDB:Cvel_17237"/>
<dbReference type="EC" id="1.2.4.4" evidence="2"/>
<dbReference type="InterPro" id="IPR001017">
    <property type="entry name" value="DH_E1"/>
</dbReference>
<dbReference type="CDD" id="cd02000">
    <property type="entry name" value="TPP_E1_PDC_ADC_BCADC"/>
    <property type="match status" value="1"/>
</dbReference>
<evidence type="ECO:0000259" key="3">
    <source>
        <dbReference type="Pfam" id="PF00676"/>
    </source>
</evidence>
<feature type="domain" description="Dehydrogenase E1 component" evidence="3">
    <location>
        <begin position="93"/>
        <end position="392"/>
    </location>
</feature>
<organism evidence="4">
    <name type="scientific">Chromera velia CCMP2878</name>
    <dbReference type="NCBI Taxonomy" id="1169474"/>
    <lineage>
        <taxon>Eukaryota</taxon>
        <taxon>Sar</taxon>
        <taxon>Alveolata</taxon>
        <taxon>Colpodellida</taxon>
        <taxon>Chromeraceae</taxon>
        <taxon>Chromera</taxon>
    </lineage>
</organism>
<dbReference type="PANTHER" id="PTHR43380">
    <property type="entry name" value="2-OXOISOVALERATE DEHYDROGENASE SUBUNIT ALPHA, MITOCHONDRIAL"/>
    <property type="match status" value="1"/>
</dbReference>
<dbReference type="GO" id="GO:0003863">
    <property type="term" value="F:branched-chain 2-oxo acid dehydrogenase activity"/>
    <property type="evidence" value="ECO:0007669"/>
    <property type="project" value="UniProtKB-EC"/>
</dbReference>
<dbReference type="PhylomeDB" id="A0A0G4FJQ3"/>
<dbReference type="InterPro" id="IPR050771">
    <property type="entry name" value="Alpha-ketoacid_DH_E1_comp"/>
</dbReference>
<comment type="catalytic activity">
    <reaction evidence="2">
        <text>N(6)-[(R)-lipoyl]-L-lysyl-[protein] + 3-methyl-2-oxobutanoate + H(+) = N(6)-[(R)-S(8)-2-methylpropanoyldihydrolipoyl]-L-lysyl-[protein] + CO2</text>
        <dbReference type="Rhea" id="RHEA:13457"/>
        <dbReference type="Rhea" id="RHEA-COMP:10474"/>
        <dbReference type="Rhea" id="RHEA-COMP:10497"/>
        <dbReference type="ChEBI" id="CHEBI:11851"/>
        <dbReference type="ChEBI" id="CHEBI:15378"/>
        <dbReference type="ChEBI" id="CHEBI:16526"/>
        <dbReference type="ChEBI" id="CHEBI:83099"/>
        <dbReference type="ChEBI" id="CHEBI:83142"/>
        <dbReference type="EC" id="1.2.4.4"/>
    </reaction>
</comment>
<evidence type="ECO:0000256" key="2">
    <source>
        <dbReference type="RuleBase" id="RU365014"/>
    </source>
</evidence>
<dbReference type="FunFam" id="3.40.50.970:FF:000108">
    <property type="entry name" value="2-oxoisovalerate dehydrogenase subunit alpha"/>
    <property type="match status" value="1"/>
</dbReference>
<dbReference type="InterPro" id="IPR029061">
    <property type="entry name" value="THDP-binding"/>
</dbReference>
<dbReference type="Pfam" id="PF00676">
    <property type="entry name" value="E1_dh"/>
    <property type="match status" value="1"/>
</dbReference>